<dbReference type="AlphaFoldDB" id="T1KUX1"/>
<dbReference type="GO" id="GO:0015012">
    <property type="term" value="P:heparan sulfate proteoglycan biosynthetic process"/>
    <property type="evidence" value="ECO:0007669"/>
    <property type="project" value="InterPro"/>
</dbReference>
<dbReference type="Pfam" id="PF06662">
    <property type="entry name" value="C5-epim_C"/>
    <property type="match status" value="1"/>
</dbReference>
<dbReference type="PANTHER" id="PTHR13174:SF3">
    <property type="entry name" value="D-GLUCURONYL C5-EPIMERASE"/>
    <property type="match status" value="1"/>
</dbReference>
<proteinExistence type="predicted"/>
<evidence type="ECO:0000259" key="1">
    <source>
        <dbReference type="Pfam" id="PF06662"/>
    </source>
</evidence>
<accession>T1KUX1</accession>
<name>T1KUX1_TETUR</name>
<dbReference type="InterPro" id="IPR010598">
    <property type="entry name" value="C5-epim_C"/>
</dbReference>
<organism evidence="2 3">
    <name type="scientific">Tetranychus urticae</name>
    <name type="common">Two-spotted spider mite</name>
    <dbReference type="NCBI Taxonomy" id="32264"/>
    <lineage>
        <taxon>Eukaryota</taxon>
        <taxon>Metazoa</taxon>
        <taxon>Ecdysozoa</taxon>
        <taxon>Arthropoda</taxon>
        <taxon>Chelicerata</taxon>
        <taxon>Arachnida</taxon>
        <taxon>Acari</taxon>
        <taxon>Acariformes</taxon>
        <taxon>Trombidiformes</taxon>
        <taxon>Prostigmata</taxon>
        <taxon>Eleutherengona</taxon>
        <taxon>Raphignathae</taxon>
        <taxon>Tetranychoidea</taxon>
        <taxon>Tetranychidae</taxon>
        <taxon>Tetranychus</taxon>
    </lineage>
</organism>
<dbReference type="GO" id="GO:0005794">
    <property type="term" value="C:Golgi apparatus"/>
    <property type="evidence" value="ECO:0007669"/>
    <property type="project" value="TreeGrafter"/>
</dbReference>
<protein>
    <recommendedName>
        <fullName evidence="1">D-glucuronyl C5-epimerase C-terminal domain-containing protein</fullName>
    </recommendedName>
</protein>
<sequence length="378" mass="44387">MILHWIFVSNFSLVSNQLLSAMERIPSYLIKLIKTMILERLLGWLEFVRLDKFKAPTLIEGDDLEREMFWFQKIDCLINNEYSMSCFKTSDDMVYMPFNFIRRYFDIYGKFIKTSSKQEVFDWGCSYSKFYYPKAAYDYKSTYLWFDNDNVEVRDRSNLISGLEFHGRLGVDLQKACTILDKNLPIKIKNLHLSRILFKGKPLIDDVMLSSSAHESHLFSAARWLLENLVGQLKLFESFLICIPILILKPCWYPAMDQGQAATRVLCFFNMSSGKGGFRTSIFEYPTILSSFVLNGALWSEYFKEGLESSKHLLLLYDTGSGTLYDLRLFSLKTEPKIARWDYHTTHINQFFYLNTLLKDQQYQKDGFKRKKSCSQLK</sequence>
<dbReference type="GO" id="GO:0047464">
    <property type="term" value="F:heparosan-N-sulfate-glucuronate 5-epimerase activity"/>
    <property type="evidence" value="ECO:0007669"/>
    <property type="project" value="UniProtKB-EC"/>
</dbReference>
<keyword evidence="3" id="KW-1185">Reference proteome</keyword>
<dbReference type="eggNOG" id="KOG3760">
    <property type="taxonomic scope" value="Eukaryota"/>
</dbReference>
<dbReference type="Proteomes" id="UP000015104">
    <property type="component" value="Unassembled WGS sequence"/>
</dbReference>
<feature type="domain" description="D-glucuronyl C5-epimerase C-terminal" evidence="1">
    <location>
        <begin position="301"/>
        <end position="365"/>
    </location>
</feature>
<reference evidence="2" key="2">
    <citation type="submission" date="2015-06" db="UniProtKB">
        <authorList>
            <consortium name="EnsemblMetazoa"/>
        </authorList>
    </citation>
    <scope>IDENTIFICATION</scope>
</reference>
<dbReference type="InterPro" id="IPR039721">
    <property type="entry name" value="C5-epimerase"/>
</dbReference>
<reference evidence="3" key="1">
    <citation type="submission" date="2011-08" db="EMBL/GenBank/DDBJ databases">
        <authorList>
            <person name="Rombauts S."/>
        </authorList>
    </citation>
    <scope>NUCLEOTIDE SEQUENCE</scope>
    <source>
        <strain evidence="3">London</strain>
    </source>
</reference>
<dbReference type="EMBL" id="CAEY01000585">
    <property type="status" value="NOT_ANNOTATED_CDS"/>
    <property type="molecule type" value="Genomic_DNA"/>
</dbReference>
<evidence type="ECO:0000313" key="3">
    <source>
        <dbReference type="Proteomes" id="UP000015104"/>
    </source>
</evidence>
<dbReference type="STRING" id="32264.T1KUX1"/>
<dbReference type="UniPathway" id="UPA00862"/>
<dbReference type="GO" id="GO:0030210">
    <property type="term" value="P:heparin proteoglycan biosynthetic process"/>
    <property type="evidence" value="ECO:0007669"/>
    <property type="project" value="UniProtKB-UniPathway"/>
</dbReference>
<evidence type="ECO:0000313" key="2">
    <source>
        <dbReference type="EnsemblMetazoa" id="tetur22g01590.1"/>
    </source>
</evidence>
<dbReference type="EnsemblMetazoa" id="tetur22g01590.1">
    <property type="protein sequence ID" value="tetur22g01590.1"/>
    <property type="gene ID" value="tetur22g01590"/>
</dbReference>
<dbReference type="PANTHER" id="PTHR13174">
    <property type="entry name" value="D-GLUCURONYL C5-EPIMERASE"/>
    <property type="match status" value="1"/>
</dbReference>
<dbReference type="HOGENOM" id="CLU_732223_0_0_1"/>